<evidence type="ECO:0000313" key="1">
    <source>
        <dbReference type="EMBL" id="GGA61625.1"/>
    </source>
</evidence>
<reference evidence="1" key="2">
    <citation type="submission" date="2020-09" db="EMBL/GenBank/DDBJ databases">
        <authorList>
            <person name="Sun Q."/>
            <person name="Zhou Y."/>
        </authorList>
    </citation>
    <scope>NUCLEOTIDE SEQUENCE</scope>
    <source>
        <strain evidence="1">CGMCC 1.12408</strain>
    </source>
</reference>
<evidence type="ECO:0000313" key="2">
    <source>
        <dbReference type="Proteomes" id="UP000613512"/>
    </source>
</evidence>
<gene>
    <name evidence="1" type="ORF">GCM10008025_01980</name>
</gene>
<keyword evidence="2" id="KW-1185">Reference proteome</keyword>
<comment type="caution">
    <text evidence="1">The sequence shown here is derived from an EMBL/GenBank/DDBJ whole genome shotgun (WGS) entry which is preliminary data.</text>
</comment>
<reference evidence="1" key="1">
    <citation type="journal article" date="2014" name="Int. J. Syst. Evol. Microbiol.">
        <title>Complete genome sequence of Corynebacterium casei LMG S-19264T (=DSM 44701T), isolated from a smear-ripened cheese.</title>
        <authorList>
            <consortium name="US DOE Joint Genome Institute (JGI-PGF)"/>
            <person name="Walter F."/>
            <person name="Albersmeier A."/>
            <person name="Kalinowski J."/>
            <person name="Ruckert C."/>
        </authorList>
    </citation>
    <scope>NUCLEOTIDE SEQUENCE</scope>
    <source>
        <strain evidence="1">CGMCC 1.12408</strain>
    </source>
</reference>
<dbReference type="Proteomes" id="UP000613512">
    <property type="component" value="Unassembled WGS sequence"/>
</dbReference>
<protein>
    <submittedName>
        <fullName evidence="1">Uncharacterized protein</fullName>
    </submittedName>
</protein>
<proteinExistence type="predicted"/>
<accession>A0A916RPN8</accession>
<sequence length="44" mass="4943">MPILPQDKECFGSDTSHEEKAFSFFEESPYISGADVVFVLMLSL</sequence>
<dbReference type="AlphaFoldDB" id="A0A916RPN8"/>
<dbReference type="EMBL" id="BMEY01000001">
    <property type="protein sequence ID" value="GGA61625.1"/>
    <property type="molecule type" value="Genomic_DNA"/>
</dbReference>
<organism evidence="1 2">
    <name type="scientific">Ornithinibacillus halotolerans</name>
    <dbReference type="NCBI Taxonomy" id="1274357"/>
    <lineage>
        <taxon>Bacteria</taxon>
        <taxon>Bacillati</taxon>
        <taxon>Bacillota</taxon>
        <taxon>Bacilli</taxon>
        <taxon>Bacillales</taxon>
        <taxon>Bacillaceae</taxon>
        <taxon>Ornithinibacillus</taxon>
    </lineage>
</organism>
<name>A0A916RPN8_9BACI</name>